<accession>A0A0Q2MYE7</accession>
<dbReference type="RefSeq" id="WP_055466622.1">
    <property type="nucleotide sequence ID" value="NZ_CAWQRI010000069.1"/>
</dbReference>
<proteinExistence type="predicted"/>
<protein>
    <submittedName>
        <fullName evidence="1">Uncharacterized protein</fullName>
    </submittedName>
</protein>
<reference evidence="1 2" key="1">
    <citation type="submission" date="2015-08" db="EMBL/GenBank/DDBJ databases">
        <title>Antibacterial properties of a collection of Vibrionaceae strains.</title>
        <authorList>
            <person name="Giubergia S."/>
        </authorList>
    </citation>
    <scope>NUCLEOTIDE SEQUENCE [LARGE SCALE GENOMIC DNA]</scope>
    <source>
        <strain evidence="1 2">S0821</strain>
    </source>
</reference>
<dbReference type="EMBL" id="LKHS01000016">
    <property type="protein sequence ID" value="KQH84703.1"/>
    <property type="molecule type" value="Genomic_DNA"/>
</dbReference>
<sequence>MTKRLCKLNRRDITTSLGEIHRLVAQPAFMCRACARSSADKNALCKPEALPTLKRASKTQGAVDVRATRSKSAEKAALKLAKKTLKKQKKYQKKLAKVLKQQQKVMKKQQALQAKFDALTPSVVLTDSRVLTHVH</sequence>
<dbReference type="Proteomes" id="UP000051221">
    <property type="component" value="Unassembled WGS sequence"/>
</dbReference>
<organism evidence="1 2">
    <name type="scientific">Vibrio furnissii</name>
    <dbReference type="NCBI Taxonomy" id="29494"/>
    <lineage>
        <taxon>Bacteria</taxon>
        <taxon>Pseudomonadati</taxon>
        <taxon>Pseudomonadota</taxon>
        <taxon>Gammaproteobacteria</taxon>
        <taxon>Vibrionales</taxon>
        <taxon>Vibrionaceae</taxon>
        <taxon>Vibrio</taxon>
    </lineage>
</organism>
<gene>
    <name evidence="1" type="ORF">AMR76_16445</name>
</gene>
<dbReference type="AlphaFoldDB" id="A0A0Q2MYE7"/>
<name>A0A0Q2MYE7_VIBFU</name>
<evidence type="ECO:0000313" key="1">
    <source>
        <dbReference type="EMBL" id="KQH84703.1"/>
    </source>
</evidence>
<comment type="caution">
    <text evidence="1">The sequence shown here is derived from an EMBL/GenBank/DDBJ whole genome shotgun (WGS) entry which is preliminary data.</text>
</comment>
<evidence type="ECO:0000313" key="2">
    <source>
        <dbReference type="Proteomes" id="UP000051221"/>
    </source>
</evidence>
<keyword evidence="2" id="KW-1185">Reference proteome</keyword>
<dbReference type="InParanoid" id="A0A0Q2MYE7"/>